<comment type="caution">
    <text evidence="1">The sequence shown here is derived from an EMBL/GenBank/DDBJ whole genome shotgun (WGS) entry which is preliminary data.</text>
</comment>
<reference evidence="1" key="2">
    <citation type="submission" date="2023-02" db="EMBL/GenBank/DDBJ databases">
        <authorList>
            <person name="Swenson N.G."/>
            <person name="Wegrzyn J.L."/>
            <person name="Mcevoy S.L."/>
        </authorList>
    </citation>
    <scope>NUCLEOTIDE SEQUENCE</scope>
    <source>
        <strain evidence="1">91603</strain>
        <tissue evidence="1">Leaf</tissue>
    </source>
</reference>
<gene>
    <name evidence="1" type="ORF">LWI28_003026</name>
</gene>
<protein>
    <submittedName>
        <fullName evidence="1">Uncharacterized protein</fullName>
    </submittedName>
</protein>
<proteinExistence type="predicted"/>
<dbReference type="AlphaFoldDB" id="A0AAD5JD34"/>
<evidence type="ECO:0000313" key="1">
    <source>
        <dbReference type="EMBL" id="KAI9194090.1"/>
    </source>
</evidence>
<keyword evidence="2" id="KW-1185">Reference proteome</keyword>
<sequence>MDTRSKSNAEFRTEVSDVLTRHESSFDHLNNNFNNLTNNYNQVTATMQSVLTELQALRLSHRTTEREVNPFAPAETSQTFHTTQPSRPATNIPWVTAATIDASHQQRTLTHDRWLLFAHGFKYRHKGITSNTARPYTTTF</sequence>
<organism evidence="1 2">
    <name type="scientific">Acer negundo</name>
    <name type="common">Box elder</name>
    <dbReference type="NCBI Taxonomy" id="4023"/>
    <lineage>
        <taxon>Eukaryota</taxon>
        <taxon>Viridiplantae</taxon>
        <taxon>Streptophyta</taxon>
        <taxon>Embryophyta</taxon>
        <taxon>Tracheophyta</taxon>
        <taxon>Spermatophyta</taxon>
        <taxon>Magnoliopsida</taxon>
        <taxon>eudicotyledons</taxon>
        <taxon>Gunneridae</taxon>
        <taxon>Pentapetalae</taxon>
        <taxon>rosids</taxon>
        <taxon>malvids</taxon>
        <taxon>Sapindales</taxon>
        <taxon>Sapindaceae</taxon>
        <taxon>Hippocastanoideae</taxon>
        <taxon>Acereae</taxon>
        <taxon>Acer</taxon>
    </lineage>
</organism>
<reference evidence="1" key="1">
    <citation type="journal article" date="2022" name="Plant J.">
        <title>Strategies of tolerance reflected in two North American maple genomes.</title>
        <authorList>
            <person name="McEvoy S.L."/>
            <person name="Sezen U.U."/>
            <person name="Trouern-Trend A."/>
            <person name="McMahon S.M."/>
            <person name="Schaberg P.G."/>
            <person name="Yang J."/>
            <person name="Wegrzyn J.L."/>
            <person name="Swenson N.G."/>
        </authorList>
    </citation>
    <scope>NUCLEOTIDE SEQUENCE</scope>
    <source>
        <strain evidence="1">91603</strain>
    </source>
</reference>
<accession>A0AAD5JD34</accession>
<evidence type="ECO:0000313" key="2">
    <source>
        <dbReference type="Proteomes" id="UP001064489"/>
    </source>
</evidence>
<name>A0AAD5JD34_ACENE</name>
<dbReference type="EMBL" id="JAJSOW010000003">
    <property type="protein sequence ID" value="KAI9194090.1"/>
    <property type="molecule type" value="Genomic_DNA"/>
</dbReference>
<dbReference type="Proteomes" id="UP001064489">
    <property type="component" value="Chromosome 1"/>
</dbReference>